<comment type="caution">
    <text evidence="1">The sequence shown here is derived from an EMBL/GenBank/DDBJ whole genome shotgun (WGS) entry which is preliminary data.</text>
</comment>
<proteinExistence type="predicted"/>
<dbReference type="PANTHER" id="PTHR43737">
    <property type="entry name" value="BLL7424 PROTEIN"/>
    <property type="match status" value="1"/>
</dbReference>
<name>A0ABR6YC15_9BURK</name>
<sequence>MNRRNFLKAGGIPLLAGLGGVSLLSGLESSLAADSGDYKALVCLFLSGGNDGHNTLIPTDAAYTDYSNARPILALPKDSLIRLDGNSAGHSFGLHPGLSPLATLYNKKRLAWIANAGLLIVPSTGEQVINRSVPIPPFLQSHSDATALQQGWDGDADVSGWAGRTLEQLPSGFSNRLRAVTMSNNRTFVLGRRSSVSFMSPNGARYWGRADLAQPQSYWSQSLNNMARSQFANQYEAEYARTFNESVSESTILTQVFLAAKPPAANFGSDELANKLSALASVLPVFKSMGYKRQIFLVEWGGFDTHYGQRGNDSRTQDAQLDIVGRAVAAFDQANIAAGMDLNVTTLMMSEFGRTLRPASGAGSDHAWGNNWFVMGGAVAGGQVIGQLSSYILGGVDDADPGRGGRMVPSTSTDQVGATVMQWLGLPSSQFNTVFPNLVNFPKKNLNFMLS</sequence>
<dbReference type="Proteomes" id="UP000624279">
    <property type="component" value="Unassembled WGS sequence"/>
</dbReference>
<dbReference type="Pfam" id="PF07394">
    <property type="entry name" value="DUF1501"/>
    <property type="match status" value="1"/>
</dbReference>
<dbReference type="RefSeq" id="WP_186942066.1">
    <property type="nucleotide sequence ID" value="NZ_JACOGA010000009.1"/>
</dbReference>
<protein>
    <submittedName>
        <fullName evidence="1">DUF1501 domain-containing protein</fullName>
    </submittedName>
</protein>
<dbReference type="InterPro" id="IPR010869">
    <property type="entry name" value="DUF1501"/>
</dbReference>
<gene>
    <name evidence="1" type="ORF">H8K55_10530</name>
</gene>
<reference evidence="1 2" key="1">
    <citation type="submission" date="2020-08" db="EMBL/GenBank/DDBJ databases">
        <title>Novel species isolated from subtropical streams in China.</title>
        <authorList>
            <person name="Lu H."/>
        </authorList>
    </citation>
    <scope>NUCLEOTIDE SEQUENCE [LARGE SCALE GENOMIC DNA]</scope>
    <source>
        <strain evidence="1 2">LX15W</strain>
    </source>
</reference>
<accession>A0ABR6YC15</accession>
<keyword evidence="2" id="KW-1185">Reference proteome</keyword>
<evidence type="ECO:0000313" key="2">
    <source>
        <dbReference type="Proteomes" id="UP000624279"/>
    </source>
</evidence>
<evidence type="ECO:0000313" key="1">
    <source>
        <dbReference type="EMBL" id="MBC3874029.1"/>
    </source>
</evidence>
<organism evidence="1 2">
    <name type="scientific">Undibacterium flavidum</name>
    <dbReference type="NCBI Taxonomy" id="2762297"/>
    <lineage>
        <taxon>Bacteria</taxon>
        <taxon>Pseudomonadati</taxon>
        <taxon>Pseudomonadota</taxon>
        <taxon>Betaproteobacteria</taxon>
        <taxon>Burkholderiales</taxon>
        <taxon>Oxalobacteraceae</taxon>
        <taxon>Undibacterium</taxon>
    </lineage>
</organism>
<dbReference type="EMBL" id="JACOGA010000009">
    <property type="protein sequence ID" value="MBC3874029.1"/>
    <property type="molecule type" value="Genomic_DNA"/>
</dbReference>
<dbReference type="PANTHER" id="PTHR43737:SF1">
    <property type="entry name" value="DUF1501 DOMAIN-CONTAINING PROTEIN"/>
    <property type="match status" value="1"/>
</dbReference>